<sequence length="60" mass="6652">MEAANQNNGNFCSFGTQSRAAVPKSFTKLEHSPTGSLHPPLLHTRRFGTNNLYPVLRIPE</sequence>
<evidence type="ECO:0000313" key="2">
    <source>
        <dbReference type="Proteomes" id="UP000078397"/>
    </source>
</evidence>
<dbReference type="Proteomes" id="UP000078397">
    <property type="component" value="Unassembled WGS sequence"/>
</dbReference>
<comment type="caution">
    <text evidence="1">The sequence shown here is derived from an EMBL/GenBank/DDBJ whole genome shotgun (WGS) entry which is preliminary data.</text>
</comment>
<gene>
    <name evidence="1" type="ORF">VFPPC_16448</name>
</gene>
<protein>
    <submittedName>
        <fullName evidence="1">Uncharacterized protein</fullName>
    </submittedName>
</protein>
<proteinExistence type="predicted"/>
<dbReference type="GeneID" id="28858195"/>
<keyword evidence="2" id="KW-1185">Reference proteome</keyword>
<dbReference type="RefSeq" id="XP_018140850.1">
    <property type="nucleotide sequence ID" value="XM_018294201.1"/>
</dbReference>
<evidence type="ECO:0000313" key="1">
    <source>
        <dbReference type="EMBL" id="OAQ63270.1"/>
    </source>
</evidence>
<reference evidence="1 2" key="1">
    <citation type="journal article" date="2016" name="PLoS Pathog.">
        <title>Biosynthesis of antibiotic leucinostatins in bio-control fungus Purpureocillium lilacinum and their inhibition on phytophthora revealed by genome mining.</title>
        <authorList>
            <person name="Wang G."/>
            <person name="Liu Z."/>
            <person name="Lin R."/>
            <person name="Li E."/>
            <person name="Mao Z."/>
            <person name="Ling J."/>
            <person name="Yang Y."/>
            <person name="Yin W.B."/>
            <person name="Xie B."/>
        </authorList>
    </citation>
    <scope>NUCLEOTIDE SEQUENCE [LARGE SCALE GENOMIC DNA]</scope>
    <source>
        <strain evidence="1">170</strain>
    </source>
</reference>
<name>A0A179FD91_METCM</name>
<dbReference type="KEGG" id="pchm:VFPPC_16448"/>
<organism evidence="1 2">
    <name type="scientific">Pochonia chlamydosporia 170</name>
    <dbReference type="NCBI Taxonomy" id="1380566"/>
    <lineage>
        <taxon>Eukaryota</taxon>
        <taxon>Fungi</taxon>
        <taxon>Dikarya</taxon>
        <taxon>Ascomycota</taxon>
        <taxon>Pezizomycotina</taxon>
        <taxon>Sordariomycetes</taxon>
        <taxon>Hypocreomycetidae</taxon>
        <taxon>Hypocreales</taxon>
        <taxon>Clavicipitaceae</taxon>
        <taxon>Pochonia</taxon>
    </lineage>
</organism>
<accession>A0A179FD91</accession>
<dbReference type="AlphaFoldDB" id="A0A179FD91"/>
<dbReference type="EMBL" id="LSBJ02000006">
    <property type="protein sequence ID" value="OAQ63270.1"/>
    <property type="molecule type" value="Genomic_DNA"/>
</dbReference>